<dbReference type="GO" id="GO:0008610">
    <property type="term" value="P:lipid biosynthetic process"/>
    <property type="evidence" value="ECO:0007669"/>
    <property type="project" value="InterPro"/>
</dbReference>
<evidence type="ECO:0000256" key="5">
    <source>
        <dbReference type="SAM" id="Phobius"/>
    </source>
</evidence>
<proteinExistence type="predicted"/>
<keyword evidence="8" id="KW-1185">Reference proteome</keyword>
<dbReference type="RefSeq" id="WP_135284344.1">
    <property type="nucleotide sequence ID" value="NZ_SMLL01000003.1"/>
</dbReference>
<evidence type="ECO:0000256" key="3">
    <source>
        <dbReference type="ARBA" id="ARBA00022989"/>
    </source>
</evidence>
<comment type="subcellular location">
    <subcellularLocation>
        <location evidence="1">Membrane</location>
    </subcellularLocation>
</comment>
<dbReference type="InterPro" id="IPR006694">
    <property type="entry name" value="Fatty_acid_hydroxylase"/>
</dbReference>
<sequence length="247" mass="27350">MSVVRRLGAHLPALALGAVFVALLVSERRRPLRARSAPEPPRLAANLATGAAAALTVALAEEPVVQRLAREVERRRWGLLPRLGLPAPAATALGLALMDYTLFLWHILLHRSDTLWRWHRYHHADPDLDTGTALRFHPMELLWSVPWRAGQVLLIGTSPALLKLWGQLTLAEVMFQHSNLRLPPPLERALSRVIVTPALHGLHHANREALQRSNLSSGLTVWDRLHGSYRPAEAPQHVTIGLPVDAG</sequence>
<feature type="transmembrane region" description="Helical" evidence="5">
    <location>
        <begin position="6"/>
        <end position="25"/>
    </location>
</feature>
<dbReference type="GO" id="GO:0016020">
    <property type="term" value="C:membrane"/>
    <property type="evidence" value="ECO:0007669"/>
    <property type="project" value="UniProtKB-SubCell"/>
</dbReference>
<protein>
    <submittedName>
        <fullName evidence="7">Sterol desaturase family protein</fullName>
    </submittedName>
</protein>
<dbReference type="Pfam" id="PF04116">
    <property type="entry name" value="FA_hydroxylase"/>
    <property type="match status" value="1"/>
</dbReference>
<reference evidence="7 8" key="1">
    <citation type="submission" date="2019-03" db="EMBL/GenBank/DDBJ databases">
        <title>Ramlibacter rhizophilus CCTCC AB2015357, whole genome shotgun sequence.</title>
        <authorList>
            <person name="Zhang X."/>
            <person name="Feng G."/>
            <person name="Zhu H."/>
        </authorList>
    </citation>
    <scope>NUCLEOTIDE SEQUENCE [LARGE SCALE GENOMIC DNA]</scope>
    <source>
        <strain evidence="7 8">CCTCC AB2015357</strain>
    </source>
</reference>
<dbReference type="AlphaFoldDB" id="A0A4Z0BP06"/>
<name>A0A4Z0BP06_9BURK</name>
<keyword evidence="4 5" id="KW-0472">Membrane</keyword>
<dbReference type="OrthoDB" id="9770329at2"/>
<dbReference type="InterPro" id="IPR050307">
    <property type="entry name" value="Sterol_Desaturase_Related"/>
</dbReference>
<evidence type="ECO:0000256" key="1">
    <source>
        <dbReference type="ARBA" id="ARBA00004370"/>
    </source>
</evidence>
<accession>A0A4Z0BP06</accession>
<dbReference type="GO" id="GO:0005506">
    <property type="term" value="F:iron ion binding"/>
    <property type="evidence" value="ECO:0007669"/>
    <property type="project" value="InterPro"/>
</dbReference>
<evidence type="ECO:0000313" key="8">
    <source>
        <dbReference type="Proteomes" id="UP000297564"/>
    </source>
</evidence>
<comment type="caution">
    <text evidence="7">The sequence shown here is derived from an EMBL/GenBank/DDBJ whole genome shotgun (WGS) entry which is preliminary data.</text>
</comment>
<gene>
    <name evidence="7" type="ORF">EZ242_06530</name>
</gene>
<keyword evidence="3 5" id="KW-1133">Transmembrane helix</keyword>
<evidence type="ECO:0000256" key="4">
    <source>
        <dbReference type="ARBA" id="ARBA00023136"/>
    </source>
</evidence>
<dbReference type="Proteomes" id="UP000297564">
    <property type="component" value="Unassembled WGS sequence"/>
</dbReference>
<evidence type="ECO:0000313" key="7">
    <source>
        <dbReference type="EMBL" id="TFZ01047.1"/>
    </source>
</evidence>
<evidence type="ECO:0000259" key="6">
    <source>
        <dbReference type="Pfam" id="PF04116"/>
    </source>
</evidence>
<dbReference type="EMBL" id="SMLL01000003">
    <property type="protein sequence ID" value="TFZ01047.1"/>
    <property type="molecule type" value="Genomic_DNA"/>
</dbReference>
<keyword evidence="2 5" id="KW-0812">Transmembrane</keyword>
<feature type="transmembrane region" description="Helical" evidence="5">
    <location>
        <begin position="83"/>
        <end position="108"/>
    </location>
</feature>
<dbReference type="GO" id="GO:0016491">
    <property type="term" value="F:oxidoreductase activity"/>
    <property type="evidence" value="ECO:0007669"/>
    <property type="project" value="InterPro"/>
</dbReference>
<dbReference type="PANTHER" id="PTHR11863">
    <property type="entry name" value="STEROL DESATURASE"/>
    <property type="match status" value="1"/>
</dbReference>
<organism evidence="7 8">
    <name type="scientific">Ramlibacter rhizophilus</name>
    <dbReference type="NCBI Taxonomy" id="1781167"/>
    <lineage>
        <taxon>Bacteria</taxon>
        <taxon>Pseudomonadati</taxon>
        <taxon>Pseudomonadota</taxon>
        <taxon>Betaproteobacteria</taxon>
        <taxon>Burkholderiales</taxon>
        <taxon>Comamonadaceae</taxon>
        <taxon>Ramlibacter</taxon>
    </lineage>
</organism>
<evidence type="ECO:0000256" key="2">
    <source>
        <dbReference type="ARBA" id="ARBA00022692"/>
    </source>
</evidence>
<feature type="domain" description="Fatty acid hydroxylase" evidence="6">
    <location>
        <begin position="92"/>
        <end position="228"/>
    </location>
</feature>